<dbReference type="GO" id="GO:0007219">
    <property type="term" value="P:Notch signaling pathway"/>
    <property type="evidence" value="ECO:0007669"/>
    <property type="project" value="InterPro"/>
</dbReference>
<comment type="pathway">
    <text evidence="2 9">Protein modification; protein ubiquitination.</text>
</comment>
<dbReference type="CDD" id="cd09633">
    <property type="entry name" value="Deltex_C"/>
    <property type="match status" value="1"/>
</dbReference>
<reference evidence="12" key="2">
    <citation type="submission" date="2025-09" db="UniProtKB">
        <authorList>
            <consortium name="Ensembl"/>
        </authorList>
    </citation>
    <scope>IDENTIFICATION</scope>
</reference>
<keyword evidence="9" id="KW-0963">Cytoplasm</keyword>
<evidence type="ECO:0000256" key="2">
    <source>
        <dbReference type="ARBA" id="ARBA00004906"/>
    </source>
</evidence>
<dbReference type="InterPro" id="IPR039396">
    <property type="entry name" value="Deltex_C"/>
</dbReference>
<dbReference type="Gene3D" id="3.30.70.330">
    <property type="match status" value="1"/>
</dbReference>
<dbReference type="GO" id="GO:0005737">
    <property type="term" value="C:cytoplasm"/>
    <property type="evidence" value="ECO:0007669"/>
    <property type="project" value="UniProtKB-SubCell"/>
</dbReference>
<dbReference type="InterPro" id="IPR017907">
    <property type="entry name" value="Znf_RING_CS"/>
</dbReference>
<dbReference type="CTD" id="151636"/>
<comment type="catalytic activity">
    <reaction evidence="1 9">
        <text>S-ubiquitinyl-[E2 ubiquitin-conjugating enzyme]-L-cysteine + [acceptor protein]-L-lysine = [E2 ubiquitin-conjugating enzyme]-L-cysteine + N(6)-ubiquitinyl-[acceptor protein]-L-lysine.</text>
        <dbReference type="EC" id="2.3.2.27"/>
    </reaction>
</comment>
<dbReference type="Pfam" id="PF23222">
    <property type="entry name" value="RRM_PARP14_1"/>
    <property type="match status" value="1"/>
</dbReference>
<evidence type="ECO:0000256" key="9">
    <source>
        <dbReference type="RuleBase" id="RU367105"/>
    </source>
</evidence>
<dbReference type="InterPro" id="IPR048409">
    <property type="entry name" value="DTX3L_KH-like"/>
</dbReference>
<dbReference type="PROSITE" id="PS00518">
    <property type="entry name" value="ZF_RING_1"/>
    <property type="match status" value="1"/>
</dbReference>
<dbReference type="Pfam" id="PF21718">
    <property type="entry name" value="KH_DTX3L"/>
    <property type="match status" value="2"/>
</dbReference>
<organism evidence="12 13">
    <name type="scientific">Varanus komodoensis</name>
    <name type="common">Komodo dragon</name>
    <dbReference type="NCBI Taxonomy" id="61221"/>
    <lineage>
        <taxon>Eukaryota</taxon>
        <taxon>Metazoa</taxon>
        <taxon>Chordata</taxon>
        <taxon>Craniata</taxon>
        <taxon>Vertebrata</taxon>
        <taxon>Euteleostomi</taxon>
        <taxon>Lepidosauria</taxon>
        <taxon>Squamata</taxon>
        <taxon>Bifurcata</taxon>
        <taxon>Unidentata</taxon>
        <taxon>Episquamata</taxon>
        <taxon>Toxicofera</taxon>
        <taxon>Anguimorpha</taxon>
        <taxon>Paleoanguimorpha</taxon>
        <taxon>Varanoidea</taxon>
        <taxon>Varanidae</taxon>
        <taxon>Varanus</taxon>
    </lineage>
</organism>
<dbReference type="GO" id="GO:0016567">
    <property type="term" value="P:protein ubiquitination"/>
    <property type="evidence" value="ECO:0007669"/>
    <property type="project" value="UniProtKB-UniRule"/>
</dbReference>
<protein>
    <recommendedName>
        <fullName evidence="9">E3 ubiquitin-protein ligase</fullName>
        <ecNumber evidence="9">2.3.2.27</ecNumber>
    </recommendedName>
</protein>
<keyword evidence="4 9" id="KW-0808">Transferase</keyword>
<dbReference type="Gene3D" id="3.30.40.10">
    <property type="entry name" value="Zinc/RING finger domain, C3HC4 (zinc finger)"/>
    <property type="match status" value="1"/>
</dbReference>
<dbReference type="EC" id="2.3.2.27" evidence="9"/>
<keyword evidence="6 8" id="KW-0863">Zinc-finger</keyword>
<dbReference type="Pfam" id="PF18102">
    <property type="entry name" value="DTC"/>
    <property type="match status" value="1"/>
</dbReference>
<dbReference type="InterPro" id="IPR001841">
    <property type="entry name" value="Znf_RING"/>
</dbReference>
<dbReference type="InterPro" id="IPR012677">
    <property type="entry name" value="Nucleotide-bd_a/b_plait_sf"/>
</dbReference>
<evidence type="ECO:0000256" key="5">
    <source>
        <dbReference type="ARBA" id="ARBA00022723"/>
    </source>
</evidence>
<dbReference type="Proteomes" id="UP000694545">
    <property type="component" value="Unplaced"/>
</dbReference>
<name>A0A8D2IYJ3_VARKO</name>
<dbReference type="Gene3D" id="3.30.390.130">
    <property type="match status" value="1"/>
</dbReference>
<dbReference type="Pfam" id="PF13923">
    <property type="entry name" value="zf-C3HC4_2"/>
    <property type="match status" value="1"/>
</dbReference>
<dbReference type="PROSITE" id="PS50089">
    <property type="entry name" value="ZF_RING_2"/>
    <property type="match status" value="1"/>
</dbReference>
<comment type="subcellular location">
    <subcellularLocation>
        <location evidence="9">Cytoplasm</location>
    </subcellularLocation>
</comment>
<dbReference type="InterPro" id="IPR039398">
    <property type="entry name" value="Deltex_fam"/>
</dbReference>
<evidence type="ECO:0000313" key="13">
    <source>
        <dbReference type="Proteomes" id="UP000694545"/>
    </source>
</evidence>
<keyword evidence="5 9" id="KW-0479">Metal-binding</keyword>
<dbReference type="OrthoDB" id="527344at2759"/>
<dbReference type="InterPro" id="IPR048418">
    <property type="entry name" value="DTX3L_a/b_dom"/>
</dbReference>
<dbReference type="KEGG" id="vko:123027302"/>
<evidence type="ECO:0000256" key="4">
    <source>
        <dbReference type="ARBA" id="ARBA00022679"/>
    </source>
</evidence>
<feature type="region of interest" description="Disordered" evidence="10">
    <location>
        <begin position="525"/>
        <end position="558"/>
    </location>
</feature>
<sequence length="753" mass="85727">MAACFLPPSPLFVEIFPKLLVSDKLLTKLVIHFQSPKRSGGGECDVRLLDHSRGIYSVSFRSEEVKNRVKAHKDHTIEFGDITLDVKILPEPDIKMIDDEEQPSKSNLRNPAADSFSVSSSAQLQNDFEKRLSASDCENIATKIFLSVSANLNTSLFTKEQRNEVNSLCPTLKIDKESSQFGIEKVSGDYSDIEKLHCYFEKLLDSSHHRNSDFLHPKRQHSVEQMLMEDEKDGNKNDVGDVQENLEVPSGVFEYFYQTCKEQIEELEKTFNVKLTYNKKENGMTAVHVLSAGAPDLIEKARQTFVTDFQKVAAADVKEERIPFSSSLHFSGVQVMLSTKYKCILVKTDKNVLILCGPAREISAAKKEIETFLAETPALSRSMKVDFEVDTDIFELLEPKLAKEIEAINEKYRTEMQKKKCLNNRRSRIVFVSQNHGNSDQASKACNKFYSVYQKILAEPMEKVIPLKHSKDRKRELDVLIAEWQIWKASVTRKGDDLVLKGLPEHVCCDWKLFKEYLDSTMDPSKVNPPTHNPTLGATPGAYFEQNGDHQKLPVPPRKPVESQAEEVKKEGECAICIDVIRQKEVLPKCKHAFCQECIKEAMKHRPTCPVCNTFYGKMEGNQPPGKMSIIKHRYSLPGYEGYGTIEIHYHILDGFQAANHPNPGRRFYGTHRNAYLPDNKEGNEIMRLLRRAFDQKLIFTVGQSRTSGATDVVTWNDIHHKTCIYGGPDNFGYPDPYYLKRVREELKAKGIE</sequence>
<proteinExistence type="inferred from homology"/>
<dbReference type="PANTHER" id="PTHR12622">
    <property type="entry name" value="DELTEX-RELATED"/>
    <property type="match status" value="1"/>
</dbReference>
<keyword evidence="7 9" id="KW-0862">Zinc</keyword>
<dbReference type="GeneID" id="123027302"/>
<dbReference type="RefSeq" id="XP_044293869.1">
    <property type="nucleotide sequence ID" value="XM_044437934.1"/>
</dbReference>
<keyword evidence="13" id="KW-1185">Reference proteome</keyword>
<dbReference type="UniPathway" id="UPA00143"/>
<evidence type="ECO:0000313" key="12">
    <source>
        <dbReference type="Ensembl" id="ENSVKKP00000004198.1"/>
    </source>
</evidence>
<dbReference type="Pfam" id="PF21717">
    <property type="entry name" value="DTX3L_a-b"/>
    <property type="match status" value="1"/>
</dbReference>
<dbReference type="InterPro" id="IPR013083">
    <property type="entry name" value="Znf_RING/FYVE/PHD"/>
</dbReference>
<dbReference type="AlphaFoldDB" id="A0A8D2IYJ3"/>
<evidence type="ECO:0000256" key="1">
    <source>
        <dbReference type="ARBA" id="ARBA00000900"/>
    </source>
</evidence>
<dbReference type="GO" id="GO:0061630">
    <property type="term" value="F:ubiquitin protein ligase activity"/>
    <property type="evidence" value="ECO:0007669"/>
    <property type="project" value="UniProtKB-UniRule"/>
</dbReference>
<accession>A0A8D2IYJ3</accession>
<dbReference type="OMA" id="FKYICPD"/>
<reference evidence="12" key="1">
    <citation type="submission" date="2025-08" db="UniProtKB">
        <authorList>
            <consortium name="Ensembl"/>
        </authorList>
    </citation>
    <scope>IDENTIFICATION</scope>
</reference>
<evidence type="ECO:0000256" key="7">
    <source>
        <dbReference type="ARBA" id="ARBA00022833"/>
    </source>
</evidence>
<dbReference type="GO" id="GO:0008270">
    <property type="term" value="F:zinc ion binding"/>
    <property type="evidence" value="ECO:0007669"/>
    <property type="project" value="UniProtKB-KW"/>
</dbReference>
<feature type="domain" description="RING-type" evidence="11">
    <location>
        <begin position="574"/>
        <end position="613"/>
    </location>
</feature>
<evidence type="ECO:0000256" key="6">
    <source>
        <dbReference type="ARBA" id="ARBA00022771"/>
    </source>
</evidence>
<dbReference type="InterPro" id="IPR039399">
    <property type="entry name" value="Deltex_C_sf"/>
</dbReference>
<dbReference type="SMART" id="SM00184">
    <property type="entry name" value="RING"/>
    <property type="match status" value="1"/>
</dbReference>
<evidence type="ECO:0000256" key="8">
    <source>
        <dbReference type="PROSITE-ProRule" id="PRU00175"/>
    </source>
</evidence>
<comment type="similarity">
    <text evidence="3 9">Belongs to the Deltex family.</text>
</comment>
<evidence type="ECO:0000259" key="11">
    <source>
        <dbReference type="PROSITE" id="PS50089"/>
    </source>
</evidence>
<gene>
    <name evidence="12" type="primary">DTX3L</name>
</gene>
<evidence type="ECO:0000256" key="10">
    <source>
        <dbReference type="SAM" id="MobiDB-lite"/>
    </source>
</evidence>
<dbReference type="SUPFAM" id="SSF57850">
    <property type="entry name" value="RING/U-box"/>
    <property type="match status" value="1"/>
</dbReference>
<dbReference type="InterPro" id="IPR057051">
    <property type="entry name" value="PARP14_RPM_1"/>
</dbReference>
<dbReference type="Ensembl" id="ENSVKKT00000004312.1">
    <property type="protein sequence ID" value="ENSVKKP00000004198.1"/>
    <property type="gene ID" value="ENSVKKG00000003142.1"/>
</dbReference>
<evidence type="ECO:0000256" key="3">
    <source>
        <dbReference type="ARBA" id="ARBA00009413"/>
    </source>
</evidence>